<accession>A0A6G0W8H4</accession>
<dbReference type="EMBL" id="VJMJ01000314">
    <property type="protein sequence ID" value="KAF0723119.1"/>
    <property type="molecule type" value="Genomic_DNA"/>
</dbReference>
<feature type="region of interest" description="Disordered" evidence="1">
    <location>
        <begin position="261"/>
        <end position="286"/>
    </location>
</feature>
<keyword evidence="3" id="KW-1185">Reference proteome</keyword>
<feature type="region of interest" description="Disordered" evidence="1">
    <location>
        <begin position="751"/>
        <end position="776"/>
    </location>
</feature>
<name>A0A6G0W8H4_9STRA</name>
<feature type="compositionally biased region" description="Polar residues" evidence="1">
    <location>
        <begin position="319"/>
        <end position="335"/>
    </location>
</feature>
<proteinExistence type="predicted"/>
<dbReference type="VEuPathDB" id="FungiDB:AeMF1_001777"/>
<dbReference type="AlphaFoldDB" id="A0A6G0W8H4"/>
<comment type="caution">
    <text evidence="2">The sequence shown here is derived from an EMBL/GenBank/DDBJ whole genome shotgun (WGS) entry which is preliminary data.</text>
</comment>
<evidence type="ECO:0000313" key="2">
    <source>
        <dbReference type="EMBL" id="KAF0723119.1"/>
    </source>
</evidence>
<sequence>MLPPVYNFVHPTSPPSSRGQRRPRQESSSRKCLSMQDVDTIVAPILERWALRLHDDSKEGGADESDNSTRGKVTRLWQALLRYSSTNPRSTPREQPNAACTAIFMEILVELLRIVLPPTSLVGTLLVGGLVHSIYQSYDNNKTFYANALYADKVYAAPDRRCSFKQRQEEKQKQLKEVGVETNNVSIDVICQLFDQLESPPSLPLLPRRSFTTLPSAPRVQCLIQCINKLPVDAKQQLAATLRSSSACIFGSPLVEKIDEDREAASSASGGGTLQTFPKPPPTSISSLSLIKKRTSHARASFLKKPVEMPSRRRLASRMPSSSLRGRLQPQQSANLDEIDPSELIDELDEIYQLVCSRDVRMYHRGVRDFKQLLHKCHGDGGGDFFDDDPGDPRQSGSKNESNNDKDGVQAVATLVQLMEWHPDALASAIQQAPHILIDVLTTHPGILKYAMVHCPNTVEIFMQLDEAAAQAWQSVVHAAHKHTLLPLLWSSNETTLEDIVPARLVHAPSASPLQVAFQWLDSHVHDVARVLLLNHDLVKRIFLAMESSPSHNHEDSTLHRQRLDVLVQMLDDLPAFLDKTQRAQEAGMALALRHDIKGVVALLHGVLTHQGHLQELVASSVEVATALAMHNKQALRNLLQADVATWKPFFVHMVAEHPFLLVDSLITSTKHLPGGAELLAAYRCVMDGDTGHWLRDDDDDDVNGGKASSSSSGKARNHFSRAISVLRLTHGLRSSSARSNTLASVAETAMASSSSSSSSMNSPSKSSTRRHIDSRFPRPAASSAVVVGIYHTPWIWKTFLVDADRTQKQNPVAITPWTRRELKRFMLDMLIEKIKRDQLDYEEDDRDVGGATDLSVFVCDSLMTKFQNRSLVASHLDQLVRGMQAHIDDRRVSFFAAACGVQAPLRRGILHAWLGSLAHLLFGVLRIFEPKKRLQQLVDGSCVVPVSAVIAAAHSIFAKTLASDEMDTLVDAISNLHRFRPSDSADDQDLSAVDLDAAMDIFLHEWQRLDAQMDEQFVVAFHRFRRANQQVIGMDQFVKIITSVTRHRVSVRDCRLIFYDTGKDMMDLDTLLYLTQAYDLRAALVHPKVELDDADLAQVRASIGISNVLSFEDEFQQLRACWQEIKPIVDKQLTAVHQTDETKQELKERCQAVQEALAYLESGMDHSPCMATAWETFRHSIATLQAAVHAERSLSMVYVQCHVRKWVSKLQKRHKSQVKSTSRVTSQ</sequence>
<feature type="region of interest" description="Disordered" evidence="1">
    <location>
        <begin position="694"/>
        <end position="716"/>
    </location>
</feature>
<evidence type="ECO:0008006" key="4">
    <source>
        <dbReference type="Google" id="ProtNLM"/>
    </source>
</evidence>
<feature type="region of interest" description="Disordered" evidence="1">
    <location>
        <begin position="384"/>
        <end position="406"/>
    </location>
</feature>
<reference evidence="2 3" key="1">
    <citation type="submission" date="2019-07" db="EMBL/GenBank/DDBJ databases">
        <title>Genomics analysis of Aphanomyces spp. identifies a new class of oomycete effector associated with host adaptation.</title>
        <authorList>
            <person name="Gaulin E."/>
        </authorList>
    </citation>
    <scope>NUCLEOTIDE SEQUENCE [LARGE SCALE GENOMIC DNA]</scope>
    <source>
        <strain evidence="2 3">ATCC 201684</strain>
    </source>
</reference>
<protein>
    <recommendedName>
        <fullName evidence="4">EF-hand domain-containing protein</fullName>
    </recommendedName>
</protein>
<feature type="region of interest" description="Disordered" evidence="1">
    <location>
        <begin position="1"/>
        <end position="33"/>
    </location>
</feature>
<dbReference type="Proteomes" id="UP000481153">
    <property type="component" value="Unassembled WGS sequence"/>
</dbReference>
<feature type="region of interest" description="Disordered" evidence="1">
    <location>
        <begin position="304"/>
        <end position="336"/>
    </location>
</feature>
<evidence type="ECO:0000313" key="3">
    <source>
        <dbReference type="Proteomes" id="UP000481153"/>
    </source>
</evidence>
<feature type="compositionally biased region" description="Low complexity" evidence="1">
    <location>
        <begin position="705"/>
        <end position="715"/>
    </location>
</feature>
<organism evidence="2 3">
    <name type="scientific">Aphanomyces euteiches</name>
    <dbReference type="NCBI Taxonomy" id="100861"/>
    <lineage>
        <taxon>Eukaryota</taxon>
        <taxon>Sar</taxon>
        <taxon>Stramenopiles</taxon>
        <taxon>Oomycota</taxon>
        <taxon>Saprolegniomycetes</taxon>
        <taxon>Saprolegniales</taxon>
        <taxon>Verrucalvaceae</taxon>
        <taxon>Aphanomyces</taxon>
    </lineage>
</organism>
<feature type="compositionally biased region" description="Low complexity" evidence="1">
    <location>
        <begin position="753"/>
        <end position="767"/>
    </location>
</feature>
<evidence type="ECO:0000256" key="1">
    <source>
        <dbReference type="SAM" id="MobiDB-lite"/>
    </source>
</evidence>
<gene>
    <name evidence="2" type="ORF">Ae201684_017867</name>
</gene>